<dbReference type="AlphaFoldDB" id="A0A938X387"/>
<sequence>MKKVSVILADGFEEIEALTVVDLLRRAQIFVDTVSATEEYTVHGAHGINVQTEDLFDEVNFVESDMIVLPGGMPGTTHLNEHAGVRRVVKDFYEEGKYVAAICAAPTVLGNLGILKGKRITCYPTVENQIQGAVITRLPAQVDGNIITGRGAGTAIDFALKLIEVLAGPEKAKEIQDGILYE</sequence>
<dbReference type="PANTHER" id="PTHR48094">
    <property type="entry name" value="PROTEIN/NUCLEIC ACID DEGLYCASE DJ-1-RELATED"/>
    <property type="match status" value="1"/>
</dbReference>
<dbReference type="NCBIfam" id="TIGR01383">
    <property type="entry name" value="not_thiJ"/>
    <property type="match status" value="1"/>
</dbReference>
<dbReference type="InterPro" id="IPR029062">
    <property type="entry name" value="Class_I_gatase-like"/>
</dbReference>
<dbReference type="InterPro" id="IPR002818">
    <property type="entry name" value="DJ-1/PfpI"/>
</dbReference>
<organism evidence="2 3">
    <name type="scientific">Mordavella massiliensis</name>
    <dbReference type="NCBI Taxonomy" id="1871024"/>
    <lineage>
        <taxon>Bacteria</taxon>
        <taxon>Bacillati</taxon>
        <taxon>Bacillota</taxon>
        <taxon>Clostridia</taxon>
        <taxon>Eubacteriales</taxon>
        <taxon>Clostridiaceae</taxon>
        <taxon>Mordavella</taxon>
    </lineage>
</organism>
<evidence type="ECO:0000259" key="1">
    <source>
        <dbReference type="Pfam" id="PF01965"/>
    </source>
</evidence>
<dbReference type="Gene3D" id="3.40.50.880">
    <property type="match status" value="1"/>
</dbReference>
<gene>
    <name evidence="2" type="ORF">H6A13_06185</name>
</gene>
<evidence type="ECO:0000313" key="2">
    <source>
        <dbReference type="EMBL" id="MBM6826694.1"/>
    </source>
</evidence>
<dbReference type="GO" id="GO:0005737">
    <property type="term" value="C:cytoplasm"/>
    <property type="evidence" value="ECO:0007669"/>
    <property type="project" value="TreeGrafter"/>
</dbReference>
<protein>
    <submittedName>
        <fullName evidence="2">DJ-1/PfpI family protein</fullName>
    </submittedName>
</protein>
<dbReference type="EMBL" id="JACJLV010000015">
    <property type="protein sequence ID" value="MBM6826694.1"/>
    <property type="molecule type" value="Genomic_DNA"/>
</dbReference>
<evidence type="ECO:0000313" key="3">
    <source>
        <dbReference type="Proteomes" id="UP000713880"/>
    </source>
</evidence>
<dbReference type="Pfam" id="PF01965">
    <property type="entry name" value="DJ-1_PfpI"/>
    <property type="match status" value="1"/>
</dbReference>
<name>A0A938X387_9CLOT</name>
<feature type="domain" description="DJ-1/PfpI" evidence="1">
    <location>
        <begin position="2"/>
        <end position="164"/>
    </location>
</feature>
<dbReference type="CDD" id="cd03135">
    <property type="entry name" value="GATase1_DJ-1"/>
    <property type="match status" value="1"/>
</dbReference>
<dbReference type="PANTHER" id="PTHR48094:SF12">
    <property type="entry name" value="PARKINSON DISEASE PROTEIN 7 HOMOLOG"/>
    <property type="match status" value="1"/>
</dbReference>
<reference evidence="2" key="2">
    <citation type="journal article" date="2021" name="Sci. Rep.">
        <title>The distribution of antibiotic resistance genes in chicken gut microbiota commensals.</title>
        <authorList>
            <person name="Juricova H."/>
            <person name="Matiasovicova J."/>
            <person name="Kubasova T."/>
            <person name="Cejkova D."/>
            <person name="Rychlik I."/>
        </authorList>
    </citation>
    <scope>NUCLEOTIDE SEQUENCE</scope>
    <source>
        <strain evidence="2">An420c</strain>
    </source>
</reference>
<accession>A0A938X387</accession>
<reference evidence="2" key="1">
    <citation type="submission" date="2020-08" db="EMBL/GenBank/DDBJ databases">
        <authorList>
            <person name="Cejkova D."/>
            <person name="Kubasova T."/>
            <person name="Jahodarova E."/>
            <person name="Rychlik I."/>
        </authorList>
    </citation>
    <scope>NUCLEOTIDE SEQUENCE</scope>
    <source>
        <strain evidence="2">An420c</strain>
    </source>
</reference>
<dbReference type="InterPro" id="IPR006287">
    <property type="entry name" value="DJ-1"/>
</dbReference>
<dbReference type="Proteomes" id="UP000713880">
    <property type="component" value="Unassembled WGS sequence"/>
</dbReference>
<comment type="caution">
    <text evidence="2">The sequence shown here is derived from an EMBL/GenBank/DDBJ whole genome shotgun (WGS) entry which is preliminary data.</text>
</comment>
<dbReference type="RefSeq" id="WP_204908739.1">
    <property type="nucleotide sequence ID" value="NZ_JACJLV010000015.1"/>
</dbReference>
<dbReference type="SUPFAM" id="SSF52317">
    <property type="entry name" value="Class I glutamine amidotransferase-like"/>
    <property type="match status" value="1"/>
</dbReference>
<keyword evidence="3" id="KW-1185">Reference proteome</keyword>
<dbReference type="InterPro" id="IPR050325">
    <property type="entry name" value="Prot/Nucl_acid_deglycase"/>
</dbReference>
<proteinExistence type="predicted"/>